<feature type="transmembrane region" description="Helical" evidence="6">
    <location>
        <begin position="198"/>
        <end position="219"/>
    </location>
</feature>
<feature type="transmembrane region" description="Helical" evidence="6">
    <location>
        <begin position="472"/>
        <end position="489"/>
    </location>
</feature>
<dbReference type="PANTHER" id="PTHR30250">
    <property type="entry name" value="PST FAMILY PREDICTED COLANIC ACID TRANSPORTER"/>
    <property type="match status" value="1"/>
</dbReference>
<evidence type="ECO:0000256" key="4">
    <source>
        <dbReference type="ARBA" id="ARBA00022989"/>
    </source>
</evidence>
<reference evidence="7 8" key="1">
    <citation type="submission" date="2019-03" db="EMBL/GenBank/DDBJ databases">
        <title>Genomic Encyclopedia of Archaeal and Bacterial Type Strains, Phase II (KMG-II): from individual species to whole genera.</title>
        <authorList>
            <person name="Goeker M."/>
        </authorList>
    </citation>
    <scope>NUCLEOTIDE SEQUENCE [LARGE SCALE GENOMIC DNA]</scope>
    <source>
        <strain evidence="7 8">DSM 28353</strain>
    </source>
</reference>
<dbReference type="Proteomes" id="UP000295292">
    <property type="component" value="Unassembled WGS sequence"/>
</dbReference>
<evidence type="ECO:0000256" key="6">
    <source>
        <dbReference type="SAM" id="Phobius"/>
    </source>
</evidence>
<dbReference type="EMBL" id="SNYV01000017">
    <property type="protein sequence ID" value="TDQ75319.1"/>
    <property type="molecule type" value="Genomic_DNA"/>
</dbReference>
<keyword evidence="3 6" id="KW-0812">Transmembrane</keyword>
<feature type="transmembrane region" description="Helical" evidence="6">
    <location>
        <begin position="155"/>
        <end position="178"/>
    </location>
</feature>
<proteinExistence type="predicted"/>
<feature type="transmembrane region" description="Helical" evidence="6">
    <location>
        <begin position="360"/>
        <end position="377"/>
    </location>
</feature>
<keyword evidence="4 6" id="KW-1133">Transmembrane helix</keyword>
<dbReference type="Pfam" id="PF01943">
    <property type="entry name" value="Polysacc_synt"/>
    <property type="match status" value="1"/>
</dbReference>
<evidence type="ECO:0000256" key="1">
    <source>
        <dbReference type="ARBA" id="ARBA00004651"/>
    </source>
</evidence>
<feature type="transmembrane region" description="Helical" evidence="6">
    <location>
        <begin position="231"/>
        <end position="252"/>
    </location>
</feature>
<dbReference type="RefSeq" id="WP_133586086.1">
    <property type="nucleotide sequence ID" value="NZ_SNYV01000017.1"/>
</dbReference>
<dbReference type="OrthoDB" id="9814608at2"/>
<feature type="transmembrane region" description="Helical" evidence="6">
    <location>
        <begin position="39"/>
        <end position="61"/>
    </location>
</feature>
<feature type="transmembrane region" description="Helical" evidence="6">
    <location>
        <begin position="414"/>
        <end position="435"/>
    </location>
</feature>
<dbReference type="PANTHER" id="PTHR30250:SF11">
    <property type="entry name" value="O-ANTIGEN TRANSPORTER-RELATED"/>
    <property type="match status" value="1"/>
</dbReference>
<keyword evidence="2" id="KW-1003">Cell membrane</keyword>
<comment type="subcellular location">
    <subcellularLocation>
        <location evidence="1">Cell membrane</location>
        <topology evidence="1">Multi-pass membrane protein</topology>
    </subcellularLocation>
</comment>
<feature type="transmembrane region" description="Helical" evidence="6">
    <location>
        <begin position="442"/>
        <end position="466"/>
    </location>
</feature>
<feature type="transmembrane region" description="Helical" evidence="6">
    <location>
        <begin position="82"/>
        <end position="104"/>
    </location>
</feature>
<feature type="transmembrane region" description="Helical" evidence="6">
    <location>
        <begin position="272"/>
        <end position="297"/>
    </location>
</feature>
<keyword evidence="5 6" id="KW-0472">Membrane</keyword>
<gene>
    <name evidence="7" type="ORF">CLV99_3919</name>
</gene>
<evidence type="ECO:0000256" key="2">
    <source>
        <dbReference type="ARBA" id="ARBA00022475"/>
    </source>
</evidence>
<accession>A0A4R6WBY0</accession>
<dbReference type="GO" id="GO:0005886">
    <property type="term" value="C:plasma membrane"/>
    <property type="evidence" value="ECO:0007669"/>
    <property type="project" value="UniProtKB-SubCell"/>
</dbReference>
<feature type="transmembrane region" description="Helical" evidence="6">
    <location>
        <begin position="318"/>
        <end position="340"/>
    </location>
</feature>
<organism evidence="7 8">
    <name type="scientific">Sphingobacterium yanglingense</name>
    <dbReference type="NCBI Taxonomy" id="1437280"/>
    <lineage>
        <taxon>Bacteria</taxon>
        <taxon>Pseudomonadati</taxon>
        <taxon>Bacteroidota</taxon>
        <taxon>Sphingobacteriia</taxon>
        <taxon>Sphingobacteriales</taxon>
        <taxon>Sphingobacteriaceae</taxon>
        <taxon>Sphingobacterium</taxon>
    </lineage>
</organism>
<comment type="caution">
    <text evidence="7">The sequence shown here is derived from an EMBL/GenBank/DDBJ whole genome shotgun (WGS) entry which is preliminary data.</text>
</comment>
<sequence>MSSIKKFLSDTVIYGFTTIISRMISFLMTPIYLRKFKDAAVYGVYSNFYAWVSMLNAILAFGMETTYFRYLQKQKEEDKDKIYNNSFIVTLFMSGLLLVTVFLYTRPIASWFAEGGDVDVYVQYIKYFAFILVADALAVIPFARLRAKGRPIRYSYLKFINIFVTVGLNLFFIVYLPSWKKESAFWSDFAGEWFLEGWIGYVFLSNLIASIVTLVLLLPELSKVRLKIDKTIMKSMLVYSFPILIANISFIINENLDKMFFPKLIPGEIGKIELGIYGAVTKIAVFLSLFVTAFRLGAEPFFFSHAKSENAQKTYAMIMKYFVVLMVMVMVGITANISWLKVFIRGTELQPEVYWEGLKIVPVLLFNYVLLGIYMNLSVWYKLTDKTKYAIYISGAGALVTVLLNVLLIPKYSYVGAVVSTTVVYCIMIALSLLWGQKYYPIPYAFGSITVYLMGGLGISLASYFIFDSNVWVGNLLLAAFCILTVLFEKKTILQIIRKVD</sequence>
<protein>
    <submittedName>
        <fullName evidence="7">O-antigen/teichoic acid export membrane protein</fullName>
    </submittedName>
</protein>
<feature type="transmembrane region" description="Helical" evidence="6">
    <location>
        <begin position="389"/>
        <end position="408"/>
    </location>
</feature>
<name>A0A4R6WBY0_9SPHI</name>
<evidence type="ECO:0000313" key="8">
    <source>
        <dbReference type="Proteomes" id="UP000295292"/>
    </source>
</evidence>
<evidence type="ECO:0000256" key="5">
    <source>
        <dbReference type="ARBA" id="ARBA00023136"/>
    </source>
</evidence>
<evidence type="ECO:0000256" key="3">
    <source>
        <dbReference type="ARBA" id="ARBA00022692"/>
    </source>
</evidence>
<feature type="transmembrane region" description="Helical" evidence="6">
    <location>
        <begin position="12"/>
        <end position="33"/>
    </location>
</feature>
<feature type="transmembrane region" description="Helical" evidence="6">
    <location>
        <begin position="124"/>
        <end position="143"/>
    </location>
</feature>
<evidence type="ECO:0000313" key="7">
    <source>
        <dbReference type="EMBL" id="TDQ75319.1"/>
    </source>
</evidence>
<dbReference type="InterPro" id="IPR050833">
    <property type="entry name" value="Poly_Biosynth_Transport"/>
</dbReference>
<keyword evidence="8" id="KW-1185">Reference proteome</keyword>
<dbReference type="InterPro" id="IPR002797">
    <property type="entry name" value="Polysacc_synth"/>
</dbReference>
<dbReference type="AlphaFoldDB" id="A0A4R6WBY0"/>